<feature type="transmembrane region" description="Helical" evidence="1">
    <location>
        <begin position="218"/>
        <end position="239"/>
    </location>
</feature>
<dbReference type="eggNOG" id="COG3239">
    <property type="taxonomic scope" value="Bacteria"/>
</dbReference>
<keyword evidence="1" id="KW-0472">Membrane</keyword>
<dbReference type="STRING" id="999627.SAMN05216236_101243"/>
<evidence type="ECO:0000313" key="4">
    <source>
        <dbReference type="Proteomes" id="UP000182466"/>
    </source>
</evidence>
<protein>
    <submittedName>
        <fullName evidence="3">Omega-6 fatty acid desaturase (Delta-12 desaturase)</fullName>
    </submittedName>
</protein>
<dbReference type="AlphaFoldDB" id="A0A1I6XFL2"/>
<keyword evidence="1" id="KW-1133">Transmembrane helix</keyword>
<evidence type="ECO:0000259" key="2">
    <source>
        <dbReference type="Pfam" id="PF00487"/>
    </source>
</evidence>
<keyword evidence="4" id="KW-1185">Reference proteome</keyword>
<dbReference type="GO" id="GO:0016020">
    <property type="term" value="C:membrane"/>
    <property type="evidence" value="ECO:0007669"/>
    <property type="project" value="TreeGrafter"/>
</dbReference>
<organism evidence="3 4">
    <name type="scientific">Sedimentitalea nanhaiensis</name>
    <dbReference type="NCBI Taxonomy" id="999627"/>
    <lineage>
        <taxon>Bacteria</taxon>
        <taxon>Pseudomonadati</taxon>
        <taxon>Pseudomonadota</taxon>
        <taxon>Alphaproteobacteria</taxon>
        <taxon>Rhodobacterales</taxon>
        <taxon>Paracoccaceae</taxon>
        <taxon>Sedimentitalea</taxon>
    </lineage>
</organism>
<dbReference type="InterPro" id="IPR012171">
    <property type="entry name" value="Fatty_acid_desaturase"/>
</dbReference>
<dbReference type="RefSeq" id="WP_036049991.1">
    <property type="nucleotide sequence ID" value="NZ_FPAW01000001.1"/>
</dbReference>
<dbReference type="OrthoDB" id="9769653at2"/>
<evidence type="ECO:0000256" key="1">
    <source>
        <dbReference type="SAM" id="Phobius"/>
    </source>
</evidence>
<sequence>MSIPQPSDPQEPGTTSPREWVQVLSKYREPQLWRSLFELTVSLAPFVLLWALACWALTVSYWLALGISVLNAGFLVRLFAIQHDCGHGAFFNNRQVSDWVGRVLGVLTLTPYDVWRRTHSMHHSAAGNLSRRGIGDVHTLTVDEYRALSPLWRLHYRVYRHPLTLFGLGPGYIFILQNRLPIGLMTAGWRYWTSAMGTNLAIAGALALILYFGGVAPLLLVFLPTTVIAASIGVWLFFIQHQFEETSWNDEEDWQLHDAALHGSSFYDLPAVLRWFTANIGVHHVHHLYSRIPFYRLPEVLRDHKVLTGMNRMTLVESLACSRLHLWDERHKRLLSFRQANALYGAP</sequence>
<keyword evidence="1" id="KW-0812">Transmembrane</keyword>
<name>A0A1I6XFL2_9RHOB</name>
<dbReference type="Pfam" id="PF00487">
    <property type="entry name" value="FA_desaturase"/>
    <property type="match status" value="1"/>
</dbReference>
<feature type="domain" description="Fatty acid desaturase" evidence="2">
    <location>
        <begin position="62"/>
        <end position="305"/>
    </location>
</feature>
<feature type="transmembrane region" description="Helical" evidence="1">
    <location>
        <begin position="189"/>
        <end position="212"/>
    </location>
</feature>
<feature type="transmembrane region" description="Helical" evidence="1">
    <location>
        <begin position="36"/>
        <end position="53"/>
    </location>
</feature>
<accession>A0A1I6XFL2</accession>
<dbReference type="Proteomes" id="UP000182466">
    <property type="component" value="Unassembled WGS sequence"/>
</dbReference>
<dbReference type="EMBL" id="FPAW01000001">
    <property type="protein sequence ID" value="SFT36822.1"/>
    <property type="molecule type" value="Genomic_DNA"/>
</dbReference>
<feature type="transmembrane region" description="Helical" evidence="1">
    <location>
        <begin position="59"/>
        <end position="80"/>
    </location>
</feature>
<dbReference type="PANTHER" id="PTHR19353:SF73">
    <property type="entry name" value="FATTY ACID DESATURASE"/>
    <property type="match status" value="1"/>
</dbReference>
<dbReference type="InterPro" id="IPR005804">
    <property type="entry name" value="FA_desaturase_dom"/>
</dbReference>
<dbReference type="CDD" id="cd03507">
    <property type="entry name" value="Delta12-FADS-like"/>
    <property type="match status" value="1"/>
</dbReference>
<reference evidence="3 4" key="1">
    <citation type="submission" date="2016-10" db="EMBL/GenBank/DDBJ databases">
        <authorList>
            <person name="de Groot N.N."/>
        </authorList>
    </citation>
    <scope>NUCLEOTIDE SEQUENCE [LARGE SCALE GENOMIC DNA]</scope>
    <source>
        <strain evidence="3 4">CGMCC 1.10959</strain>
    </source>
</reference>
<gene>
    <name evidence="3" type="ORF">SAMN05216236_101243</name>
</gene>
<dbReference type="PANTHER" id="PTHR19353">
    <property type="entry name" value="FATTY ACID DESATURASE 2"/>
    <property type="match status" value="1"/>
</dbReference>
<dbReference type="GO" id="GO:0016717">
    <property type="term" value="F:oxidoreductase activity, acting on paired donors, with oxidation of a pair of donors resulting in the reduction of molecular oxygen to two molecules of water"/>
    <property type="evidence" value="ECO:0007669"/>
    <property type="project" value="TreeGrafter"/>
</dbReference>
<dbReference type="GO" id="GO:0006629">
    <property type="term" value="P:lipid metabolic process"/>
    <property type="evidence" value="ECO:0007669"/>
    <property type="project" value="InterPro"/>
</dbReference>
<proteinExistence type="predicted"/>
<evidence type="ECO:0000313" key="3">
    <source>
        <dbReference type="EMBL" id="SFT36822.1"/>
    </source>
</evidence>